<dbReference type="RefSeq" id="WP_290196927.1">
    <property type="nucleotide sequence ID" value="NZ_CP047654.1"/>
</dbReference>
<feature type="transmembrane region" description="Helical" evidence="1">
    <location>
        <begin position="306"/>
        <end position="325"/>
    </location>
</feature>
<reference evidence="2" key="1">
    <citation type="submission" date="2023-07" db="EMBL/GenBank/DDBJ databases">
        <title>Sequencing the genomes of 1000 actinobacteria strains.</title>
        <authorList>
            <person name="Klenk H.-P."/>
        </authorList>
    </citation>
    <scope>NUCLEOTIDE SEQUENCE</scope>
    <source>
        <strain evidence="2">DSM 107476</strain>
    </source>
</reference>
<protein>
    <recommendedName>
        <fullName evidence="4">Glycosyltransferase RgtA/B/C/D-like domain-containing protein</fullName>
    </recommendedName>
</protein>
<keyword evidence="1" id="KW-1133">Transmembrane helix</keyword>
<accession>A0ABU2A2I9</accession>
<feature type="transmembrane region" description="Helical" evidence="1">
    <location>
        <begin position="212"/>
        <end position="231"/>
    </location>
</feature>
<feature type="transmembrane region" description="Helical" evidence="1">
    <location>
        <begin position="345"/>
        <end position="363"/>
    </location>
</feature>
<name>A0ABU2A2I9_9CORY</name>
<keyword evidence="1" id="KW-0472">Membrane</keyword>
<evidence type="ECO:0008006" key="4">
    <source>
        <dbReference type="Google" id="ProtNLM"/>
    </source>
</evidence>
<sequence length="547" mass="58750">MTQSRQSARPHLVAVLLVLLAGTVLRTAVAARGWFYWDDLTLLARAREFSWPAPDLLLAPHDGHLMPGAWLIYWLLGAATEGYSWAAAVATLGLLNLLALAAVGYAAWVVARRHAWWVTLLYAVTPLALPVATWLAAAVNSLPLHAGTAVILAHGWLAMTRREKRDPLIVAATVLLTGLFSERVLLLAPAAVLLVLAWAWARRIELRAAGRLVLAVAVPWAIWLAAYLGLVGDPRVSRQAGDVGDFLVHGYGLALLPTLVGGPLQWDRWHPGPPFAQPPATVVIAGVLAAVVLVVVVAVRNWRGLASLAIVFAYPLLPLLAIAFARNSADTAAEITQTLRHVAEVAVLLTLTLGVLATHLSALRRWLIGIYVVLSLISTVTYAQVWREQPARDYFTTLAAEVEAPLLDQATPLEVLLPVVHPYNMLSRLTDYTASSTSSPALVDADGHPRPAVLMPIRTVGETCLEGPTRVPLDGPLLERDWVLRLNYLAAADGEASVAIGDGRPLRVPVTEGLHQVHVQLIGGGDSLVIEGVDCIGLSEIGLLMPE</sequence>
<evidence type="ECO:0000313" key="2">
    <source>
        <dbReference type="EMBL" id="MDR7330838.1"/>
    </source>
</evidence>
<comment type="caution">
    <text evidence="2">The sequence shown here is derived from an EMBL/GenBank/DDBJ whole genome shotgun (WGS) entry which is preliminary data.</text>
</comment>
<dbReference type="Proteomes" id="UP001180840">
    <property type="component" value="Unassembled WGS sequence"/>
</dbReference>
<gene>
    <name evidence="2" type="ORF">J2S39_002514</name>
</gene>
<proteinExistence type="predicted"/>
<dbReference type="EMBL" id="JAVDXZ010000001">
    <property type="protein sequence ID" value="MDR7330838.1"/>
    <property type="molecule type" value="Genomic_DNA"/>
</dbReference>
<evidence type="ECO:0000256" key="1">
    <source>
        <dbReference type="SAM" id="Phobius"/>
    </source>
</evidence>
<feature type="transmembrane region" description="Helical" evidence="1">
    <location>
        <begin position="168"/>
        <end position="200"/>
    </location>
</feature>
<evidence type="ECO:0000313" key="3">
    <source>
        <dbReference type="Proteomes" id="UP001180840"/>
    </source>
</evidence>
<feature type="transmembrane region" description="Helical" evidence="1">
    <location>
        <begin position="83"/>
        <end position="108"/>
    </location>
</feature>
<feature type="transmembrane region" description="Helical" evidence="1">
    <location>
        <begin position="280"/>
        <end position="299"/>
    </location>
</feature>
<feature type="transmembrane region" description="Helical" evidence="1">
    <location>
        <begin position="368"/>
        <end position="386"/>
    </location>
</feature>
<feature type="transmembrane region" description="Helical" evidence="1">
    <location>
        <begin position="115"/>
        <end position="136"/>
    </location>
</feature>
<organism evidence="2 3">
    <name type="scientific">Corynebacterium guangdongense</name>
    <dbReference type="NCBI Taxonomy" id="1783348"/>
    <lineage>
        <taxon>Bacteria</taxon>
        <taxon>Bacillati</taxon>
        <taxon>Actinomycetota</taxon>
        <taxon>Actinomycetes</taxon>
        <taxon>Mycobacteriales</taxon>
        <taxon>Corynebacteriaceae</taxon>
        <taxon>Corynebacterium</taxon>
    </lineage>
</organism>
<keyword evidence="3" id="KW-1185">Reference proteome</keyword>
<keyword evidence="1" id="KW-0812">Transmembrane</keyword>